<sequence>MKTIAQPSHRTFDPLRLLEAARPTEDALGADWPSTRAEAVLTDSLRRAGAEDTPAGRVVALAPRRSRRRWVALGAAAAVAALAVLGGTTVFAPDTALPRADAVERLAATAALAPTLEVGPGQYLHQVVTFSQAHRDSQTPAVDSTSESWTDADGTTWLRDVSRAAPTGTTFSRFPATPLGDDPFMGTQPADYLQWPTEPTALRALFDAHIRSTGPNALDPSQAIFENCTDRFVQGMTPPALNAAMIRVLGDLPQVSTSRVRFAGHDAVKLEYRGAYVDAVYFDEASGRYLGETDPGNRTVVTVQPIVVDAVPAEVLAKAKTQGNDDATAGSGG</sequence>
<name>A0AAU7JT46_9MICO</name>
<feature type="transmembrane region" description="Helical" evidence="1">
    <location>
        <begin position="70"/>
        <end position="92"/>
    </location>
</feature>
<dbReference type="EMBL" id="CP157483">
    <property type="protein sequence ID" value="XBO43422.1"/>
    <property type="molecule type" value="Genomic_DNA"/>
</dbReference>
<keyword evidence="1" id="KW-0472">Membrane</keyword>
<gene>
    <name evidence="2" type="ORF">ABEG17_17940</name>
</gene>
<evidence type="ECO:0008006" key="3">
    <source>
        <dbReference type="Google" id="ProtNLM"/>
    </source>
</evidence>
<keyword evidence="1" id="KW-0812">Transmembrane</keyword>
<evidence type="ECO:0000313" key="2">
    <source>
        <dbReference type="EMBL" id="XBO43422.1"/>
    </source>
</evidence>
<protein>
    <recommendedName>
        <fullName evidence="3">CU044_5270 family protein</fullName>
    </recommendedName>
</protein>
<evidence type="ECO:0000256" key="1">
    <source>
        <dbReference type="SAM" id="Phobius"/>
    </source>
</evidence>
<organism evidence="2">
    <name type="scientific">Pedococcus sp. KACC 23699</name>
    <dbReference type="NCBI Taxonomy" id="3149228"/>
    <lineage>
        <taxon>Bacteria</taxon>
        <taxon>Bacillati</taxon>
        <taxon>Actinomycetota</taxon>
        <taxon>Actinomycetes</taxon>
        <taxon>Micrococcales</taxon>
        <taxon>Intrasporangiaceae</taxon>
        <taxon>Pedococcus</taxon>
    </lineage>
</organism>
<keyword evidence="1" id="KW-1133">Transmembrane helix</keyword>
<reference evidence="2" key="1">
    <citation type="submission" date="2024-05" db="EMBL/GenBank/DDBJ databases">
        <authorList>
            <person name="Kim S."/>
            <person name="Heo J."/>
            <person name="Choi H."/>
            <person name="Choi Y."/>
            <person name="Kwon S.-W."/>
            <person name="Kim Y."/>
        </authorList>
    </citation>
    <scope>NUCLEOTIDE SEQUENCE</scope>
    <source>
        <strain evidence="2">KACC 23699</strain>
    </source>
</reference>
<dbReference type="RefSeq" id="WP_406830858.1">
    <property type="nucleotide sequence ID" value="NZ_CP157483.1"/>
</dbReference>
<dbReference type="AlphaFoldDB" id="A0AAU7JT46"/>
<proteinExistence type="predicted"/>
<accession>A0AAU7JT46</accession>